<dbReference type="Proteomes" id="UP000216207">
    <property type="component" value="Unassembled WGS sequence"/>
</dbReference>
<feature type="transmembrane region" description="Helical" evidence="1">
    <location>
        <begin position="141"/>
        <end position="160"/>
    </location>
</feature>
<comment type="caution">
    <text evidence="3">The sequence shown here is derived from an EMBL/GenBank/DDBJ whole genome shotgun (WGS) entry which is preliminary data.</text>
</comment>
<dbReference type="AlphaFoldDB" id="A0A268P2P8"/>
<feature type="transmembrane region" description="Helical" evidence="1">
    <location>
        <begin position="402"/>
        <end position="423"/>
    </location>
</feature>
<proteinExistence type="predicted"/>
<protein>
    <recommendedName>
        <fullName evidence="2">Nucleoside transporter/FeoB GTPase Gate domain-containing protein</fullName>
    </recommendedName>
</protein>
<feature type="transmembrane region" description="Helical" evidence="1">
    <location>
        <begin position="60"/>
        <end position="85"/>
    </location>
</feature>
<dbReference type="RefSeq" id="WP_095326266.1">
    <property type="nucleotide sequence ID" value="NZ_NPCC01000006.1"/>
</dbReference>
<feature type="transmembrane region" description="Helical" evidence="1">
    <location>
        <begin position="373"/>
        <end position="395"/>
    </location>
</feature>
<accession>A0A268P2P8</accession>
<dbReference type="Pfam" id="PF07670">
    <property type="entry name" value="Gate"/>
    <property type="match status" value="1"/>
</dbReference>
<keyword evidence="1" id="KW-0472">Membrane</keyword>
<sequence>MESYKSVKSKKQRPIQSRHLATFLIPSLAGAVLFLVPVKIDDNWTVFIGYLAGLIEDGLSGVLPSFLLALLVFSGVASFLCWAFKPAFIMDKPALKTLFYTSFTWTAIRVLGAVFALMVMTRTGMEMVYNPATGGTVFADLLPVLAVWSVVMGLLMPLLLDYGLMEWLGTLAQKIMRPLFKLPGRASVDSLASWMGNNMMSILITINQYENRYYTKKESAVIVTNFTITSIGFSLIIAKMLGLEHRFVSFYITVLVGVLLAAFICPRIPPLSTMKNTYHLDQPGAIEETAEIGSLWKSAFARGIDKAKQAPPISTVLKKGAFNALDIWLGMLPLVMAIGTLALIVAEYTPVFTYLSYPLVPVLEWMQIPDAEAAAPAMLVGFADMFLPAILGAGIESELTRFVIGAVSLIQLVYMSEIGVMLIRSSIPINFWQLFIIFIQRTVIALPVVVLIAHFMIYR</sequence>
<keyword evidence="1" id="KW-0812">Transmembrane</keyword>
<feature type="transmembrane region" description="Helical" evidence="1">
    <location>
        <begin position="20"/>
        <end position="40"/>
    </location>
</feature>
<dbReference type="InterPro" id="IPR011642">
    <property type="entry name" value="Gate_dom"/>
</dbReference>
<keyword evidence="1" id="KW-1133">Transmembrane helix</keyword>
<reference evidence="3 4" key="1">
    <citation type="submission" date="2017-07" db="EMBL/GenBank/DDBJ databases">
        <title>Isolation and whole genome analysis of endospore-forming bacteria from heroin.</title>
        <authorList>
            <person name="Kalinowski J."/>
            <person name="Ahrens B."/>
            <person name="Al-Dilaimi A."/>
            <person name="Winkler A."/>
            <person name="Wibberg D."/>
            <person name="Schleenbecker U."/>
            <person name="Ruckert C."/>
            <person name="Wolfel R."/>
            <person name="Grass G."/>
        </authorList>
    </citation>
    <scope>NUCLEOTIDE SEQUENCE [LARGE SCALE GENOMIC DNA]</scope>
    <source>
        <strain evidence="3 4">7539</strain>
    </source>
</reference>
<dbReference type="EMBL" id="NPCC01000006">
    <property type="protein sequence ID" value="PAE89779.1"/>
    <property type="molecule type" value="Genomic_DNA"/>
</dbReference>
<evidence type="ECO:0000259" key="2">
    <source>
        <dbReference type="Pfam" id="PF07670"/>
    </source>
</evidence>
<feature type="transmembrane region" description="Helical" evidence="1">
    <location>
        <begin position="247"/>
        <end position="265"/>
    </location>
</feature>
<feature type="transmembrane region" description="Helical" evidence="1">
    <location>
        <begin position="327"/>
        <end position="353"/>
    </location>
</feature>
<feature type="transmembrane region" description="Helical" evidence="1">
    <location>
        <begin position="220"/>
        <end position="241"/>
    </location>
</feature>
<evidence type="ECO:0000256" key="1">
    <source>
        <dbReference type="SAM" id="Phobius"/>
    </source>
</evidence>
<evidence type="ECO:0000313" key="4">
    <source>
        <dbReference type="Proteomes" id="UP000216207"/>
    </source>
</evidence>
<evidence type="ECO:0000313" key="3">
    <source>
        <dbReference type="EMBL" id="PAE89779.1"/>
    </source>
</evidence>
<feature type="transmembrane region" description="Helical" evidence="1">
    <location>
        <begin position="435"/>
        <end position="458"/>
    </location>
</feature>
<name>A0A268P2P8_SHOCL</name>
<gene>
    <name evidence="3" type="ORF">CHH72_05860</name>
</gene>
<organism evidence="3 4">
    <name type="scientific">Shouchella clausii</name>
    <name type="common">Alkalihalobacillus clausii</name>
    <dbReference type="NCBI Taxonomy" id="79880"/>
    <lineage>
        <taxon>Bacteria</taxon>
        <taxon>Bacillati</taxon>
        <taxon>Bacillota</taxon>
        <taxon>Bacilli</taxon>
        <taxon>Bacillales</taxon>
        <taxon>Bacillaceae</taxon>
        <taxon>Shouchella</taxon>
    </lineage>
</organism>
<feature type="transmembrane region" description="Helical" evidence="1">
    <location>
        <begin position="97"/>
        <end position="121"/>
    </location>
</feature>
<feature type="domain" description="Nucleoside transporter/FeoB GTPase Gate" evidence="2">
    <location>
        <begin position="142"/>
        <end position="243"/>
    </location>
</feature>